<gene>
    <name evidence="9" type="ORF">SAMN04488105_11057</name>
</gene>
<evidence type="ECO:0000256" key="3">
    <source>
        <dbReference type="ARBA" id="ARBA00001941"/>
    </source>
</evidence>
<dbReference type="SMART" id="SM00471">
    <property type="entry name" value="HDc"/>
    <property type="match status" value="1"/>
</dbReference>
<dbReference type="PANTHER" id="PTHR11845">
    <property type="entry name" value="5'-DEOXYNUCLEOTIDASE HDDC2"/>
    <property type="match status" value="1"/>
</dbReference>
<protein>
    <recommendedName>
        <fullName evidence="5">5'-deoxynucleotidase</fullName>
        <ecNumber evidence="5">3.1.3.89</ecNumber>
    </recommendedName>
</protein>
<evidence type="ECO:0000256" key="1">
    <source>
        <dbReference type="ARBA" id="ARBA00001638"/>
    </source>
</evidence>
<evidence type="ECO:0000256" key="4">
    <source>
        <dbReference type="ARBA" id="ARBA00011738"/>
    </source>
</evidence>
<dbReference type="InterPro" id="IPR006674">
    <property type="entry name" value="HD_domain"/>
</dbReference>
<comment type="cofactor">
    <cofactor evidence="2">
        <name>Mn(2+)</name>
        <dbReference type="ChEBI" id="CHEBI:29035"/>
    </cofactor>
</comment>
<proteinExistence type="predicted"/>
<evidence type="ECO:0000256" key="6">
    <source>
        <dbReference type="ARBA" id="ARBA00022723"/>
    </source>
</evidence>
<name>A0A1G7H5K4_9RHOB</name>
<evidence type="ECO:0000256" key="2">
    <source>
        <dbReference type="ARBA" id="ARBA00001936"/>
    </source>
</evidence>
<reference evidence="10" key="1">
    <citation type="submission" date="2016-10" db="EMBL/GenBank/DDBJ databases">
        <authorList>
            <person name="Varghese N."/>
            <person name="Submissions S."/>
        </authorList>
    </citation>
    <scope>NUCLEOTIDE SEQUENCE [LARGE SCALE GENOMIC DNA]</scope>
    <source>
        <strain evidence="10">DSM 10146</strain>
    </source>
</reference>
<evidence type="ECO:0000313" key="10">
    <source>
        <dbReference type="Proteomes" id="UP000198994"/>
    </source>
</evidence>
<dbReference type="GO" id="GO:0046872">
    <property type="term" value="F:metal ion binding"/>
    <property type="evidence" value="ECO:0007669"/>
    <property type="project" value="UniProtKB-KW"/>
</dbReference>
<keyword evidence="7 9" id="KW-0378">Hydrolase</keyword>
<sequence length="232" mass="26084">MPPPLPLWRNAACGCAELRTGFPVPRAEIRTFCLWRISGAARTLRRMEPDRHDRIIAFMAEAERLKATFRSGRTSAERRESVAEHSWSLCLLALLTEDESGVDFARLLRLCIVHDLGEAISGDVPAIDQGPDTDKSARERADLATLTEGLPPDLRDRVRGLWEEYEAGKTPEARVAKGLDKLETMLQHVTGPQEPGFDYGWNLGYGTRWTSQAPFLQSLRERIDRLTREAAS</sequence>
<comment type="catalytic activity">
    <reaction evidence="1">
        <text>a 2'-deoxyribonucleoside 5'-phosphate + H2O = a 2'-deoxyribonucleoside + phosphate</text>
        <dbReference type="Rhea" id="RHEA:36167"/>
        <dbReference type="ChEBI" id="CHEBI:15377"/>
        <dbReference type="ChEBI" id="CHEBI:18274"/>
        <dbReference type="ChEBI" id="CHEBI:43474"/>
        <dbReference type="ChEBI" id="CHEBI:65317"/>
        <dbReference type="EC" id="3.1.3.89"/>
    </reaction>
</comment>
<evidence type="ECO:0000259" key="8">
    <source>
        <dbReference type="SMART" id="SM00471"/>
    </source>
</evidence>
<dbReference type="InterPro" id="IPR039356">
    <property type="entry name" value="YfbR/HDDC2"/>
</dbReference>
<evidence type="ECO:0000256" key="7">
    <source>
        <dbReference type="ARBA" id="ARBA00022801"/>
    </source>
</evidence>
<dbReference type="EC" id="3.1.3.89" evidence="5"/>
<feature type="domain" description="HD/PDEase" evidence="8">
    <location>
        <begin position="78"/>
        <end position="194"/>
    </location>
</feature>
<dbReference type="Proteomes" id="UP000198994">
    <property type="component" value="Unassembled WGS sequence"/>
</dbReference>
<dbReference type="Gene3D" id="1.10.3210.10">
    <property type="entry name" value="Hypothetical protein af1432"/>
    <property type="match status" value="1"/>
</dbReference>
<dbReference type="GO" id="GO:0002953">
    <property type="term" value="F:5'-deoxynucleotidase activity"/>
    <property type="evidence" value="ECO:0007669"/>
    <property type="project" value="UniProtKB-EC"/>
</dbReference>
<dbReference type="EMBL" id="FNAV01000010">
    <property type="protein sequence ID" value="SDE95409.1"/>
    <property type="molecule type" value="Genomic_DNA"/>
</dbReference>
<dbReference type="InterPro" id="IPR003607">
    <property type="entry name" value="HD/PDEase_dom"/>
</dbReference>
<keyword evidence="6" id="KW-0479">Metal-binding</keyword>
<dbReference type="STRING" id="282683.SAMN04488105_11057"/>
<dbReference type="PANTHER" id="PTHR11845:SF13">
    <property type="entry name" value="5'-DEOXYNUCLEOTIDASE HDDC2"/>
    <property type="match status" value="1"/>
</dbReference>
<keyword evidence="10" id="KW-1185">Reference proteome</keyword>
<evidence type="ECO:0000256" key="5">
    <source>
        <dbReference type="ARBA" id="ARBA00012964"/>
    </source>
</evidence>
<dbReference type="AlphaFoldDB" id="A0A1G7H5K4"/>
<accession>A0A1G7H5K4</accession>
<comment type="subunit">
    <text evidence="4">Homodimer.</text>
</comment>
<comment type="cofactor">
    <cofactor evidence="3">
        <name>Co(2+)</name>
        <dbReference type="ChEBI" id="CHEBI:48828"/>
    </cofactor>
</comment>
<organism evidence="9 10">
    <name type="scientific">Salipiger thiooxidans</name>
    <dbReference type="NCBI Taxonomy" id="282683"/>
    <lineage>
        <taxon>Bacteria</taxon>
        <taxon>Pseudomonadati</taxon>
        <taxon>Pseudomonadota</taxon>
        <taxon>Alphaproteobacteria</taxon>
        <taxon>Rhodobacterales</taxon>
        <taxon>Roseobacteraceae</taxon>
        <taxon>Salipiger</taxon>
    </lineage>
</organism>
<dbReference type="GO" id="GO:0005737">
    <property type="term" value="C:cytoplasm"/>
    <property type="evidence" value="ECO:0007669"/>
    <property type="project" value="TreeGrafter"/>
</dbReference>
<dbReference type="SUPFAM" id="SSF109604">
    <property type="entry name" value="HD-domain/PDEase-like"/>
    <property type="match status" value="1"/>
</dbReference>
<dbReference type="Pfam" id="PF13023">
    <property type="entry name" value="HD_3"/>
    <property type="match status" value="1"/>
</dbReference>
<evidence type="ECO:0000313" key="9">
    <source>
        <dbReference type="EMBL" id="SDE95409.1"/>
    </source>
</evidence>